<proteinExistence type="predicted"/>
<dbReference type="AlphaFoldDB" id="A0A2G5UYX8"/>
<organism evidence="1 2">
    <name type="scientific">Caenorhabditis nigoni</name>
    <dbReference type="NCBI Taxonomy" id="1611254"/>
    <lineage>
        <taxon>Eukaryota</taxon>
        <taxon>Metazoa</taxon>
        <taxon>Ecdysozoa</taxon>
        <taxon>Nematoda</taxon>
        <taxon>Chromadorea</taxon>
        <taxon>Rhabditida</taxon>
        <taxon>Rhabditina</taxon>
        <taxon>Rhabditomorpha</taxon>
        <taxon>Rhabditoidea</taxon>
        <taxon>Rhabditidae</taxon>
        <taxon>Peloderinae</taxon>
        <taxon>Caenorhabditis</taxon>
    </lineage>
</organism>
<keyword evidence="2" id="KW-1185">Reference proteome</keyword>
<evidence type="ECO:0000313" key="1">
    <source>
        <dbReference type="EMBL" id="PIC44723.1"/>
    </source>
</evidence>
<dbReference type="InterPro" id="IPR046341">
    <property type="entry name" value="SET_dom_sf"/>
</dbReference>
<comment type="caution">
    <text evidence="1">The sequence shown here is derived from an EMBL/GenBank/DDBJ whole genome shotgun (WGS) entry which is preliminary data.</text>
</comment>
<dbReference type="SUPFAM" id="SSF82199">
    <property type="entry name" value="SET domain"/>
    <property type="match status" value="1"/>
</dbReference>
<accession>A0A2G5UYX8</accession>
<evidence type="ECO:0000313" key="2">
    <source>
        <dbReference type="Proteomes" id="UP000230233"/>
    </source>
</evidence>
<sequence>MWYINAQMGISDEEPMNGSIRLAKKRMKYWTSRQMGRDASCEKIGNLSRFPIDMLERIEGIIKAGLRSQTLAAKDTRIVLQINDDVRMFVDSRIGDPFEKMTDEMPIASWIDSQKRSIASAPMAVPRIARVQLWTNSSTREQSCKCKGQCSPEIVLHHQTPKGFALVAKQFFAPGEPVAEMRGAYCRTNTVPDLDIYIMDITRTRTSLDRFSRKLYYEKYKFKKLIHF</sequence>
<gene>
    <name evidence="1" type="primary">Cnig_chr_II.g4992</name>
    <name evidence="1" type="ORF">B9Z55_004992</name>
</gene>
<dbReference type="EMBL" id="PDUG01000002">
    <property type="protein sequence ID" value="PIC44723.1"/>
    <property type="molecule type" value="Genomic_DNA"/>
</dbReference>
<name>A0A2G5UYX8_9PELO</name>
<protein>
    <submittedName>
        <fullName evidence="1">Uncharacterized protein</fullName>
    </submittedName>
</protein>
<reference evidence="2" key="1">
    <citation type="submission" date="2017-10" db="EMBL/GenBank/DDBJ databases">
        <title>Rapid genome shrinkage in a self-fertile nematode reveals novel sperm competition proteins.</title>
        <authorList>
            <person name="Yin D."/>
            <person name="Schwarz E.M."/>
            <person name="Thomas C.G."/>
            <person name="Felde R.L."/>
            <person name="Korf I.F."/>
            <person name="Cutter A.D."/>
            <person name="Schartner C.M."/>
            <person name="Ralston E.J."/>
            <person name="Meyer B.J."/>
            <person name="Haag E.S."/>
        </authorList>
    </citation>
    <scope>NUCLEOTIDE SEQUENCE [LARGE SCALE GENOMIC DNA]</scope>
    <source>
        <strain evidence="2">JU1422</strain>
    </source>
</reference>
<dbReference type="STRING" id="1611254.A0A2G5UYX8"/>
<dbReference type="Proteomes" id="UP000230233">
    <property type="component" value="Chromosome II"/>
</dbReference>